<dbReference type="Pfam" id="PF06439">
    <property type="entry name" value="3keto-disac_hyd"/>
    <property type="match status" value="1"/>
</dbReference>
<evidence type="ECO:0000256" key="1">
    <source>
        <dbReference type="SAM" id="SignalP"/>
    </source>
</evidence>
<proteinExistence type="predicted"/>
<reference evidence="4" key="1">
    <citation type="submission" date="2017-06" db="EMBL/GenBank/DDBJ databases">
        <authorList>
            <person name="Varghese N."/>
            <person name="Submissions S."/>
        </authorList>
    </citation>
    <scope>NUCLEOTIDE SEQUENCE [LARGE SCALE GENOMIC DNA]</scope>
    <source>
        <strain evidence="4">NKM1</strain>
    </source>
</reference>
<evidence type="ECO:0000313" key="4">
    <source>
        <dbReference type="Proteomes" id="UP000198432"/>
    </source>
</evidence>
<feature type="domain" description="3-keto-alpha-glucoside-1,2-lyase/3-keto-2-hydroxy-glucal hydratase" evidence="2">
    <location>
        <begin position="44"/>
        <end position="249"/>
    </location>
</feature>
<accession>A0A239C3H3</accession>
<keyword evidence="1" id="KW-0732">Signal</keyword>
<dbReference type="EMBL" id="FZOQ01000002">
    <property type="protein sequence ID" value="SNS13913.1"/>
    <property type="molecule type" value="Genomic_DNA"/>
</dbReference>
<dbReference type="RefSeq" id="WP_089317757.1">
    <property type="nucleotide sequence ID" value="NZ_FZOQ01000002.1"/>
</dbReference>
<evidence type="ECO:0000313" key="3">
    <source>
        <dbReference type="EMBL" id="SNS13913.1"/>
    </source>
</evidence>
<feature type="signal peptide" evidence="1">
    <location>
        <begin position="1"/>
        <end position="21"/>
    </location>
</feature>
<dbReference type="AlphaFoldDB" id="A0A239C3H3"/>
<organism evidence="3 4">
    <name type="scientific">Pontibacter ummariensis</name>
    <dbReference type="NCBI Taxonomy" id="1610492"/>
    <lineage>
        <taxon>Bacteria</taxon>
        <taxon>Pseudomonadati</taxon>
        <taxon>Bacteroidota</taxon>
        <taxon>Cytophagia</taxon>
        <taxon>Cytophagales</taxon>
        <taxon>Hymenobacteraceae</taxon>
        <taxon>Pontibacter</taxon>
    </lineage>
</organism>
<gene>
    <name evidence="3" type="ORF">SAMN06296052_102287</name>
</gene>
<name>A0A239C3H3_9BACT</name>
<dbReference type="PROSITE" id="PS51257">
    <property type="entry name" value="PROKAR_LIPOPROTEIN"/>
    <property type="match status" value="1"/>
</dbReference>
<dbReference type="InterPro" id="IPR010496">
    <property type="entry name" value="AL/BT2_dom"/>
</dbReference>
<feature type="chain" id="PRO_5013280512" description="3-keto-alpha-glucoside-1,2-lyase/3-keto-2-hydroxy-glucal hydratase domain-containing protein" evidence="1">
    <location>
        <begin position="22"/>
        <end position="251"/>
    </location>
</feature>
<dbReference type="Proteomes" id="UP000198432">
    <property type="component" value="Unassembled WGS sequence"/>
</dbReference>
<dbReference type="GO" id="GO:0016787">
    <property type="term" value="F:hydrolase activity"/>
    <property type="evidence" value="ECO:0007669"/>
    <property type="project" value="InterPro"/>
</dbReference>
<sequence length="251" mass="28134">MKHHFLSVLLLAGLMSCQSQQSETVTTEASMVPATETAAADAEGWLPLFDGKTTKGWHSYGKTVTGKAWKVEDGMLRLDASDKKDWQTNGGGDIVTEEEFDNFHLKLEWKIAQNGNSGIILFVKEDPTKYDYVWSTGLEMQVLDNEGHPDAKIHKHRAGDLYDLIPSSQETVKPAGEWNQVEVISNSGKLQFIQNGVEVVNTTLWDDNWKKLVAGSKFASMPDFGTFRSGKIALQDHGDNVWYRNIMIKRL</sequence>
<protein>
    <recommendedName>
        <fullName evidence="2">3-keto-alpha-glucoside-1,2-lyase/3-keto-2-hydroxy-glucal hydratase domain-containing protein</fullName>
    </recommendedName>
</protein>
<keyword evidence="4" id="KW-1185">Reference proteome</keyword>
<evidence type="ECO:0000259" key="2">
    <source>
        <dbReference type="Pfam" id="PF06439"/>
    </source>
</evidence>
<dbReference type="Gene3D" id="2.60.120.560">
    <property type="entry name" value="Exo-inulinase, domain 1"/>
    <property type="match status" value="1"/>
</dbReference>
<dbReference type="OrthoDB" id="9806233at2"/>